<dbReference type="Proteomes" id="UP000006671">
    <property type="component" value="Unassembled WGS sequence"/>
</dbReference>
<dbReference type="AlphaFoldDB" id="D2VKB4"/>
<dbReference type="KEGG" id="ngr:NAEGRDRAFT_69334"/>
<gene>
    <name evidence="2" type="ORF">NAEGRDRAFT_69334</name>
</gene>
<proteinExistence type="predicted"/>
<feature type="transmembrane region" description="Helical" evidence="1">
    <location>
        <begin position="517"/>
        <end position="541"/>
    </location>
</feature>
<keyword evidence="1" id="KW-1133">Transmembrane helix</keyword>
<feature type="transmembrane region" description="Helical" evidence="1">
    <location>
        <begin position="553"/>
        <end position="573"/>
    </location>
</feature>
<dbReference type="Gene3D" id="1.10.167.10">
    <property type="entry name" value="Regulator of G-protein Signalling 4, domain 2"/>
    <property type="match status" value="1"/>
</dbReference>
<dbReference type="InterPro" id="IPR036305">
    <property type="entry name" value="RGS_sf"/>
</dbReference>
<feature type="transmembrane region" description="Helical" evidence="1">
    <location>
        <begin position="430"/>
        <end position="458"/>
    </location>
</feature>
<dbReference type="EMBL" id="GG738878">
    <property type="protein sequence ID" value="EFC42570.1"/>
    <property type="molecule type" value="Genomic_DNA"/>
</dbReference>
<feature type="transmembrane region" description="Helical" evidence="1">
    <location>
        <begin position="349"/>
        <end position="369"/>
    </location>
</feature>
<keyword evidence="3" id="KW-1185">Reference proteome</keyword>
<keyword evidence="1" id="KW-0812">Transmembrane</keyword>
<dbReference type="RefSeq" id="XP_002675314.1">
    <property type="nucleotide sequence ID" value="XM_002675268.1"/>
</dbReference>
<keyword evidence="1" id="KW-0472">Membrane</keyword>
<protein>
    <submittedName>
        <fullName evidence="2">Predicted protein</fullName>
    </submittedName>
</protein>
<sequence length="728" mass="85065">MYSTIDGDISSTTSTTNLTIWERKYYEIDPSNYVYFPSLYMKAYMWKDNPKLQSLLQSTFRNITNKDDFISVLKDQSLNNGQESTLKIGAILYNNEDDRAFYKRFIRDFLKFHNISHVQPLISYTTYNLGTCQPNVFDVFDIVISTNFMFYQLIRVHRSGDRKSQGFYSISDFSSIYLEPLVIFQGNRKELTLSDFNSYKSRGQFYERPNCLNQNTLNIVANYESSVEYDLRILSGENGTFFHSSELKFLNQFNKEVLQLVPQNVSNSWMKQIIQFYNINDNDITSNNTLIYQSFLIPECAVCKADFCEDFNFYEVDYWIIPMTLLVIIHYIVLFTSKAFMTPALKIRLLVPYMPIFALYFEVQSILVFGRSCAAARFIVVGYLITWYLLTYSFTIFRVYYLRNLYHFISSSGKSLEDSKQRIRFQRKIVNPWVGALITCGAALLFALILGSPFLLIISYVDDIFRNRVLIINALIGFYFGLGCLIGGIAIIIDLIINRQKLKEKGLRHILFFDDPFLIRLEVILLSLVIIFIILITIFTGAGNGHVERAFRFVIYVIVILNSGLLTSFKHIITQFSNRKSHNEASKLEVYLRNDAFKILMREYCVKEMSVENYNCYIFLEQIRERKDQTIDLETIKEFERNFISVNSIYELNIPSQVRKSFHQLLKQVEDLGKNNNNSPPPKYSDLLETLLFSILTNLGDTHNRLESTKEYKVWQEVYEIQAKSSIH</sequence>
<accession>D2VKB4</accession>
<evidence type="ECO:0000256" key="1">
    <source>
        <dbReference type="SAM" id="Phobius"/>
    </source>
</evidence>
<dbReference type="InParanoid" id="D2VKB4"/>
<feature type="transmembrane region" description="Helical" evidence="1">
    <location>
        <begin position="375"/>
        <end position="401"/>
    </location>
</feature>
<dbReference type="InterPro" id="IPR044926">
    <property type="entry name" value="RGS_subdomain_2"/>
</dbReference>
<dbReference type="GeneID" id="8852002"/>
<name>D2VKB4_NAEGR</name>
<organism evidence="3">
    <name type="scientific">Naegleria gruberi</name>
    <name type="common">Amoeba</name>
    <dbReference type="NCBI Taxonomy" id="5762"/>
    <lineage>
        <taxon>Eukaryota</taxon>
        <taxon>Discoba</taxon>
        <taxon>Heterolobosea</taxon>
        <taxon>Tetramitia</taxon>
        <taxon>Eutetramitia</taxon>
        <taxon>Vahlkampfiidae</taxon>
        <taxon>Naegleria</taxon>
    </lineage>
</organism>
<dbReference type="SUPFAM" id="SSF48097">
    <property type="entry name" value="Regulator of G-protein signaling, RGS"/>
    <property type="match status" value="1"/>
</dbReference>
<feature type="transmembrane region" description="Helical" evidence="1">
    <location>
        <begin position="470"/>
        <end position="497"/>
    </location>
</feature>
<feature type="transmembrane region" description="Helical" evidence="1">
    <location>
        <begin position="318"/>
        <end position="337"/>
    </location>
</feature>
<evidence type="ECO:0000313" key="3">
    <source>
        <dbReference type="Proteomes" id="UP000006671"/>
    </source>
</evidence>
<reference evidence="2 3" key="1">
    <citation type="journal article" date="2010" name="Cell">
        <title>The genome of Naegleria gruberi illuminates early eukaryotic versatility.</title>
        <authorList>
            <person name="Fritz-Laylin L.K."/>
            <person name="Prochnik S.E."/>
            <person name="Ginger M.L."/>
            <person name="Dacks J.B."/>
            <person name="Carpenter M.L."/>
            <person name="Field M.C."/>
            <person name="Kuo A."/>
            <person name="Paredez A."/>
            <person name="Chapman J."/>
            <person name="Pham J."/>
            <person name="Shu S."/>
            <person name="Neupane R."/>
            <person name="Cipriano M."/>
            <person name="Mancuso J."/>
            <person name="Tu H."/>
            <person name="Salamov A."/>
            <person name="Lindquist E."/>
            <person name="Shapiro H."/>
            <person name="Lucas S."/>
            <person name="Grigoriev I.V."/>
            <person name="Cande W.Z."/>
            <person name="Fulton C."/>
            <person name="Rokhsar D.S."/>
            <person name="Dawson S.C."/>
        </authorList>
    </citation>
    <scope>NUCLEOTIDE SEQUENCE [LARGE SCALE GENOMIC DNA]</scope>
    <source>
        <strain evidence="2 3">NEG-M</strain>
    </source>
</reference>
<dbReference type="VEuPathDB" id="AmoebaDB:NAEGRDRAFT_69334"/>
<evidence type="ECO:0000313" key="2">
    <source>
        <dbReference type="EMBL" id="EFC42570.1"/>
    </source>
</evidence>